<protein>
    <submittedName>
        <fullName evidence="2">Uncharacterized protein</fullName>
    </submittedName>
</protein>
<organism evidence="2 3">
    <name type="scientific">Pseudomonas putida</name>
    <name type="common">Arthrobacter siderocapsulatus</name>
    <dbReference type="NCBI Taxonomy" id="303"/>
    <lineage>
        <taxon>Bacteria</taxon>
        <taxon>Pseudomonadati</taxon>
        <taxon>Pseudomonadota</taxon>
        <taxon>Gammaproteobacteria</taxon>
        <taxon>Pseudomonadales</taxon>
        <taxon>Pseudomonadaceae</taxon>
        <taxon>Pseudomonas</taxon>
    </lineage>
</organism>
<dbReference type="EMBL" id="LKKS01000042">
    <property type="protein sequence ID" value="KPM67269.1"/>
    <property type="molecule type" value="Genomic_DNA"/>
</dbReference>
<name>A0A0P7CZ07_PSEPU</name>
<feature type="transmembrane region" description="Helical" evidence="1">
    <location>
        <begin position="47"/>
        <end position="67"/>
    </location>
</feature>
<comment type="caution">
    <text evidence="2">The sequence shown here is derived from an EMBL/GenBank/DDBJ whole genome shotgun (WGS) entry which is preliminary data.</text>
</comment>
<proteinExistence type="predicted"/>
<evidence type="ECO:0000313" key="2">
    <source>
        <dbReference type="EMBL" id="KPM67269.1"/>
    </source>
</evidence>
<gene>
    <name evidence="2" type="ORF">HB13667_07475</name>
</gene>
<keyword evidence="1" id="KW-0812">Transmembrane</keyword>
<feature type="transmembrane region" description="Helical" evidence="1">
    <location>
        <begin position="6"/>
        <end position="27"/>
    </location>
</feature>
<dbReference type="RefSeq" id="WP_028697938.1">
    <property type="nucleotide sequence ID" value="NZ_BKWG01000020.1"/>
</dbReference>
<feature type="transmembrane region" description="Helical" evidence="1">
    <location>
        <begin position="79"/>
        <end position="102"/>
    </location>
</feature>
<evidence type="ECO:0000256" key="1">
    <source>
        <dbReference type="SAM" id="Phobius"/>
    </source>
</evidence>
<dbReference type="AlphaFoldDB" id="A0A0P7CZ07"/>
<reference evidence="2 3" key="1">
    <citation type="submission" date="2015-10" db="EMBL/GenBank/DDBJ databases">
        <title>Pseudomonas putida clinical strains.</title>
        <authorList>
            <person name="Molina L."/>
            <person name="Udaondo Z."/>
        </authorList>
    </citation>
    <scope>NUCLEOTIDE SEQUENCE [LARGE SCALE GENOMIC DNA]</scope>
    <source>
        <strain evidence="2 3">HB13667</strain>
    </source>
</reference>
<dbReference type="Proteomes" id="UP000050437">
    <property type="component" value="Unassembled WGS sequence"/>
</dbReference>
<evidence type="ECO:0000313" key="3">
    <source>
        <dbReference type="Proteomes" id="UP000050437"/>
    </source>
</evidence>
<accession>A0A0P7CZ07</accession>
<keyword evidence="1" id="KW-0472">Membrane</keyword>
<sequence>MDISNIANSVVASLIAAMIIGLSRAIWESRRRYIGIVAANVATIREISLAALRNIAVMWFLLLQIQLNVFTDKPLTRMSVLLIAFWTWWALFYLVAMLGLIVKPRDLPQND</sequence>
<keyword evidence="1" id="KW-1133">Transmembrane helix</keyword>